<dbReference type="EMBL" id="PNBA02000014">
    <property type="protein sequence ID" value="KAG6401018.1"/>
    <property type="molecule type" value="Genomic_DNA"/>
</dbReference>
<dbReference type="Pfam" id="PF04770">
    <property type="entry name" value="ZF-HD_dimer"/>
    <property type="match status" value="1"/>
</dbReference>
<keyword evidence="2" id="KW-0479">Metal-binding</keyword>
<keyword evidence="8" id="KW-0804">Transcription</keyword>
<proteinExistence type="predicted"/>
<dbReference type="Gene3D" id="1.10.10.60">
    <property type="entry name" value="Homeodomain-like"/>
    <property type="match status" value="1"/>
</dbReference>
<dbReference type="AlphaFoldDB" id="A0A8X8WTM7"/>
<dbReference type="GO" id="GO:0008270">
    <property type="term" value="F:zinc ion binding"/>
    <property type="evidence" value="ECO:0007669"/>
    <property type="project" value="UniProtKB-KW"/>
</dbReference>
<organism evidence="11">
    <name type="scientific">Salvia splendens</name>
    <name type="common">Scarlet sage</name>
    <dbReference type="NCBI Taxonomy" id="180675"/>
    <lineage>
        <taxon>Eukaryota</taxon>
        <taxon>Viridiplantae</taxon>
        <taxon>Streptophyta</taxon>
        <taxon>Embryophyta</taxon>
        <taxon>Tracheophyta</taxon>
        <taxon>Spermatophyta</taxon>
        <taxon>Magnoliopsida</taxon>
        <taxon>eudicotyledons</taxon>
        <taxon>Gunneridae</taxon>
        <taxon>Pentapetalae</taxon>
        <taxon>asterids</taxon>
        <taxon>lamiids</taxon>
        <taxon>Lamiales</taxon>
        <taxon>Lamiaceae</taxon>
        <taxon>Nepetoideae</taxon>
        <taxon>Mentheae</taxon>
        <taxon>Salviinae</taxon>
        <taxon>Salvia</taxon>
        <taxon>Salvia subgen. Calosphace</taxon>
        <taxon>core Calosphace</taxon>
    </lineage>
</organism>
<protein>
    <recommendedName>
        <fullName evidence="10">ZF-HD dimerization-type domain-containing protein</fullName>
    </recommendedName>
</protein>
<evidence type="ECO:0000256" key="6">
    <source>
        <dbReference type="ARBA" id="ARBA00023125"/>
    </source>
</evidence>
<keyword evidence="7" id="KW-0371">Homeobox</keyword>
<evidence type="ECO:0000313" key="12">
    <source>
        <dbReference type="Proteomes" id="UP000298416"/>
    </source>
</evidence>
<evidence type="ECO:0000256" key="1">
    <source>
        <dbReference type="ARBA" id="ARBA00004123"/>
    </source>
</evidence>
<dbReference type="InterPro" id="IPR005162">
    <property type="entry name" value="Retrotrans_gag_dom"/>
</dbReference>
<evidence type="ECO:0000256" key="7">
    <source>
        <dbReference type="ARBA" id="ARBA00023155"/>
    </source>
</evidence>
<dbReference type="Pfam" id="PF03732">
    <property type="entry name" value="Retrotrans_gag"/>
    <property type="match status" value="1"/>
</dbReference>
<dbReference type="GO" id="GO:0000976">
    <property type="term" value="F:transcription cis-regulatory region binding"/>
    <property type="evidence" value="ECO:0007669"/>
    <property type="project" value="TreeGrafter"/>
</dbReference>
<keyword evidence="6" id="KW-0238">DNA-binding</keyword>
<dbReference type="NCBIfam" id="TIGR01565">
    <property type="entry name" value="homeo_ZF_HD"/>
    <property type="match status" value="1"/>
</dbReference>
<dbReference type="PROSITE" id="PS51523">
    <property type="entry name" value="ZF_HD_DIMER"/>
    <property type="match status" value="1"/>
</dbReference>
<name>A0A8X8WTM7_SALSN</name>
<keyword evidence="9" id="KW-0539">Nucleus</keyword>
<keyword evidence="3" id="KW-0863">Zinc-finger</keyword>
<dbReference type="PANTHER" id="PTHR31948">
    <property type="entry name" value="ZINC-FINGER HOMEODOMAIN PROTEIN 2"/>
    <property type="match status" value="1"/>
</dbReference>
<dbReference type="GO" id="GO:0003700">
    <property type="term" value="F:DNA-binding transcription factor activity"/>
    <property type="evidence" value="ECO:0007669"/>
    <property type="project" value="TreeGrafter"/>
</dbReference>
<dbReference type="NCBIfam" id="TIGR01566">
    <property type="entry name" value="ZF_HD_prot_N"/>
    <property type="match status" value="1"/>
</dbReference>
<reference evidence="11" key="2">
    <citation type="submission" date="2020-08" db="EMBL/GenBank/DDBJ databases">
        <title>Plant Genome Project.</title>
        <authorList>
            <person name="Zhang R.-G."/>
        </authorList>
    </citation>
    <scope>NUCLEOTIDE SEQUENCE</scope>
    <source>
        <strain evidence="11">Huo1</strain>
        <tissue evidence="11">Leaf</tissue>
    </source>
</reference>
<keyword evidence="12" id="KW-1185">Reference proteome</keyword>
<evidence type="ECO:0000256" key="8">
    <source>
        <dbReference type="ARBA" id="ARBA00023163"/>
    </source>
</evidence>
<accession>A0A8X8WTM7</accession>
<gene>
    <name evidence="11" type="ORF">SASPL_137863</name>
</gene>
<dbReference type="GO" id="GO:0005634">
    <property type="term" value="C:nucleus"/>
    <property type="evidence" value="ECO:0007669"/>
    <property type="project" value="UniProtKB-SubCell"/>
</dbReference>
<comment type="subcellular location">
    <subcellularLocation>
        <location evidence="1">Nucleus</location>
    </subcellularLocation>
</comment>
<keyword evidence="5" id="KW-0805">Transcription regulation</keyword>
<evidence type="ECO:0000256" key="4">
    <source>
        <dbReference type="ARBA" id="ARBA00022833"/>
    </source>
</evidence>
<comment type="caution">
    <text evidence="11">The sequence shown here is derived from an EMBL/GenBank/DDBJ whole genome shotgun (WGS) entry which is preliminary data.</text>
</comment>
<dbReference type="InterPro" id="IPR006456">
    <property type="entry name" value="ZF_HD_homeobox_Cys/His_dimer"/>
</dbReference>
<dbReference type="PANTHER" id="PTHR31948:SF60">
    <property type="entry name" value="ZINC-FINGER HOMEODOMAIN PROTEIN 5"/>
    <property type="match status" value="1"/>
</dbReference>
<evidence type="ECO:0000256" key="5">
    <source>
        <dbReference type="ARBA" id="ARBA00023015"/>
    </source>
</evidence>
<evidence type="ECO:0000313" key="11">
    <source>
        <dbReference type="EMBL" id="KAG6401018.1"/>
    </source>
</evidence>
<sequence>MDLVDNDSGIGSLHAHDEKEPTHAIAATHVMRTIAIKSGVLAVLSHFYGLSKEGLYAFLEEFCRYCDIQPVPAGSTSEDYRLKAIPFVLKGEAGVWLSRLLEGSIKTWAEFRMIFLDRFFPASKTSALKREITEAKQEYDEPLGQYWDRFQGLLQACPNHKLGEREIYSIFYGGLTVDNKNDPRLIEAKRSYETSRGQYRRGAVQPAEARNDEKLEARFEQMEKKLKIGKVCNNEGWDGTKWQGVGEDEHDIVGWFIKMSEDKEMVQLGSDPHSGGSKRPIYRECLKNHAATVGGNVTDGCGEFMSSGEDGLKCAACSCHRNFHRREPVAVHPLQLPSPSMSQYRHWSPMVHPVKMAFAAATDSSNEELNFHAAVAAAGPPPPLQFAARKRFRTKFTAEQKEKMLEFAEKLGWRIPREDDTSVQRFCAEVGVKRQVFKNIVQQRFQEKQYYSCYEKESRLYTE</sequence>
<dbReference type="Proteomes" id="UP000298416">
    <property type="component" value="Unassembled WGS sequence"/>
</dbReference>
<evidence type="ECO:0000259" key="10">
    <source>
        <dbReference type="PROSITE" id="PS51523"/>
    </source>
</evidence>
<dbReference type="GO" id="GO:0050793">
    <property type="term" value="P:regulation of developmental process"/>
    <property type="evidence" value="ECO:0007669"/>
    <property type="project" value="TreeGrafter"/>
</dbReference>
<dbReference type="InterPro" id="IPR006455">
    <property type="entry name" value="Homeodomain_ZF_HD"/>
</dbReference>
<evidence type="ECO:0000256" key="2">
    <source>
        <dbReference type="ARBA" id="ARBA00022723"/>
    </source>
</evidence>
<dbReference type="SUPFAM" id="SSF46689">
    <property type="entry name" value="Homeodomain-like"/>
    <property type="match status" value="1"/>
</dbReference>
<dbReference type="InterPro" id="IPR009057">
    <property type="entry name" value="Homeodomain-like_sf"/>
</dbReference>
<feature type="domain" description="ZF-HD dimerization-type" evidence="10">
    <location>
        <begin position="282"/>
        <end position="327"/>
    </location>
</feature>
<evidence type="ECO:0000256" key="9">
    <source>
        <dbReference type="ARBA" id="ARBA00023242"/>
    </source>
</evidence>
<reference evidence="11" key="1">
    <citation type="submission" date="2018-01" db="EMBL/GenBank/DDBJ databases">
        <authorList>
            <person name="Mao J.F."/>
        </authorList>
    </citation>
    <scope>NUCLEOTIDE SEQUENCE</scope>
    <source>
        <strain evidence="11">Huo1</strain>
        <tissue evidence="11">Leaf</tissue>
    </source>
</reference>
<evidence type="ECO:0000256" key="3">
    <source>
        <dbReference type="ARBA" id="ARBA00022771"/>
    </source>
</evidence>
<keyword evidence="4" id="KW-0862">Zinc</keyword>